<reference evidence="1" key="1">
    <citation type="submission" date="2018-05" db="EMBL/GenBank/DDBJ databases">
        <authorList>
            <person name="Lanie J.A."/>
            <person name="Ng W.-L."/>
            <person name="Kazmierczak K.M."/>
            <person name="Andrzejewski T.M."/>
            <person name="Davidsen T.M."/>
            <person name="Wayne K.J."/>
            <person name="Tettelin H."/>
            <person name="Glass J.I."/>
            <person name="Rusch D."/>
            <person name="Podicherti R."/>
            <person name="Tsui H.-C.T."/>
            <person name="Winkler M.E."/>
        </authorList>
    </citation>
    <scope>NUCLEOTIDE SEQUENCE</scope>
</reference>
<dbReference type="AlphaFoldDB" id="A0A382Y305"/>
<protein>
    <submittedName>
        <fullName evidence="1">Uncharacterized protein</fullName>
    </submittedName>
</protein>
<evidence type="ECO:0000313" key="1">
    <source>
        <dbReference type="EMBL" id="SVD77732.1"/>
    </source>
</evidence>
<dbReference type="EMBL" id="UINC01172587">
    <property type="protein sequence ID" value="SVD77732.1"/>
    <property type="molecule type" value="Genomic_DNA"/>
</dbReference>
<gene>
    <name evidence="1" type="ORF">METZ01_LOCUS430586</name>
</gene>
<organism evidence="1">
    <name type="scientific">marine metagenome</name>
    <dbReference type="NCBI Taxonomy" id="408172"/>
    <lineage>
        <taxon>unclassified sequences</taxon>
        <taxon>metagenomes</taxon>
        <taxon>ecological metagenomes</taxon>
    </lineage>
</organism>
<sequence length="30" mass="3429">MLRILVLRLASDLIAYPCRGRLEICSRLPS</sequence>
<name>A0A382Y305_9ZZZZ</name>
<feature type="non-terminal residue" evidence="1">
    <location>
        <position position="30"/>
    </location>
</feature>
<accession>A0A382Y305</accession>
<proteinExistence type="predicted"/>